<gene>
    <name evidence="1" type="ORF">CHARACLAT_017224</name>
</gene>
<sequence length="101" mass="11504">MNNTTLCIMPCHKKRQFRQSKSNSQVLLTKCNCLTDHQQLLQTLLNQDSWQFAGVDHTGVVCENSNREEIAIVTKSVKEGVLLFANLEHYHNTEKATVMIS</sequence>
<keyword evidence="2" id="KW-1185">Reference proteome</keyword>
<dbReference type="Proteomes" id="UP001352852">
    <property type="component" value="Unassembled WGS sequence"/>
</dbReference>
<reference evidence="1 2" key="1">
    <citation type="submission" date="2021-06" db="EMBL/GenBank/DDBJ databases">
        <authorList>
            <person name="Palmer J.M."/>
        </authorList>
    </citation>
    <scope>NUCLEOTIDE SEQUENCE [LARGE SCALE GENOMIC DNA]</scope>
    <source>
        <strain evidence="1 2">CL_MEX2019</strain>
        <tissue evidence="1">Muscle</tissue>
    </source>
</reference>
<protein>
    <submittedName>
        <fullName evidence="1">Uncharacterized protein</fullName>
    </submittedName>
</protein>
<organism evidence="1 2">
    <name type="scientific">Characodon lateralis</name>
    <dbReference type="NCBI Taxonomy" id="208331"/>
    <lineage>
        <taxon>Eukaryota</taxon>
        <taxon>Metazoa</taxon>
        <taxon>Chordata</taxon>
        <taxon>Craniata</taxon>
        <taxon>Vertebrata</taxon>
        <taxon>Euteleostomi</taxon>
        <taxon>Actinopterygii</taxon>
        <taxon>Neopterygii</taxon>
        <taxon>Teleostei</taxon>
        <taxon>Neoteleostei</taxon>
        <taxon>Acanthomorphata</taxon>
        <taxon>Ovalentaria</taxon>
        <taxon>Atherinomorphae</taxon>
        <taxon>Cyprinodontiformes</taxon>
        <taxon>Goodeidae</taxon>
        <taxon>Characodon</taxon>
    </lineage>
</organism>
<proteinExistence type="predicted"/>
<accession>A0ABU7E3A9</accession>
<comment type="caution">
    <text evidence="1">The sequence shown here is derived from an EMBL/GenBank/DDBJ whole genome shotgun (WGS) entry which is preliminary data.</text>
</comment>
<evidence type="ECO:0000313" key="2">
    <source>
        <dbReference type="Proteomes" id="UP001352852"/>
    </source>
</evidence>
<evidence type="ECO:0000313" key="1">
    <source>
        <dbReference type="EMBL" id="MED6281039.1"/>
    </source>
</evidence>
<dbReference type="EMBL" id="JAHUTJ010042422">
    <property type="protein sequence ID" value="MED6281039.1"/>
    <property type="molecule type" value="Genomic_DNA"/>
</dbReference>
<name>A0ABU7E3A9_9TELE</name>